<dbReference type="AlphaFoldDB" id="A0A2W5UQ81"/>
<sequence>MAFTGDVIVRGGVPTLLSPDLVVSLFAQSRGGEPVRLQASASNAVAPDPAGGLQLGLNQALDAELPIASWAPRFPSGAYIWAFSASTICMAVSNA</sequence>
<name>A0A2W5UQ81_CERSP</name>
<gene>
    <name evidence="1" type="ORF">DI533_04740</name>
</gene>
<dbReference type="EMBL" id="QFQS01000001">
    <property type="protein sequence ID" value="PZQ99940.1"/>
    <property type="molecule type" value="Genomic_DNA"/>
</dbReference>
<protein>
    <submittedName>
        <fullName evidence="1">Uncharacterized protein</fullName>
    </submittedName>
</protein>
<dbReference type="Proteomes" id="UP000248975">
    <property type="component" value="Unassembled WGS sequence"/>
</dbReference>
<evidence type="ECO:0000313" key="1">
    <source>
        <dbReference type="EMBL" id="PZQ99940.1"/>
    </source>
</evidence>
<proteinExistence type="predicted"/>
<accession>A0A2W5UQ81</accession>
<reference evidence="1 2" key="1">
    <citation type="submission" date="2017-08" db="EMBL/GenBank/DDBJ databases">
        <title>Infants hospitalized years apart are colonized by the same room-sourced microbial strains.</title>
        <authorList>
            <person name="Brooks B."/>
            <person name="Olm M.R."/>
            <person name="Firek B.A."/>
            <person name="Baker R."/>
            <person name="Thomas B.C."/>
            <person name="Morowitz M.J."/>
            <person name="Banfield J.F."/>
        </authorList>
    </citation>
    <scope>NUCLEOTIDE SEQUENCE [LARGE SCALE GENOMIC DNA]</scope>
    <source>
        <strain evidence="1">S2_003_000_R2_11</strain>
    </source>
</reference>
<organism evidence="1 2">
    <name type="scientific">Cereibacter sphaeroides</name>
    <name type="common">Rhodobacter sphaeroides</name>
    <dbReference type="NCBI Taxonomy" id="1063"/>
    <lineage>
        <taxon>Bacteria</taxon>
        <taxon>Pseudomonadati</taxon>
        <taxon>Pseudomonadota</taxon>
        <taxon>Alphaproteobacteria</taxon>
        <taxon>Rhodobacterales</taxon>
        <taxon>Paracoccaceae</taxon>
        <taxon>Cereibacter</taxon>
    </lineage>
</organism>
<comment type="caution">
    <text evidence="1">The sequence shown here is derived from an EMBL/GenBank/DDBJ whole genome shotgun (WGS) entry which is preliminary data.</text>
</comment>
<evidence type="ECO:0000313" key="2">
    <source>
        <dbReference type="Proteomes" id="UP000248975"/>
    </source>
</evidence>